<evidence type="ECO:0000313" key="2">
    <source>
        <dbReference type="Proteomes" id="UP000886998"/>
    </source>
</evidence>
<proteinExistence type="predicted"/>
<dbReference type="EMBL" id="BMAV01005450">
    <property type="protein sequence ID" value="GFY46502.1"/>
    <property type="molecule type" value="Genomic_DNA"/>
</dbReference>
<evidence type="ECO:0000313" key="1">
    <source>
        <dbReference type="EMBL" id="GFY46502.1"/>
    </source>
</evidence>
<name>A0A8X7BXR0_9ARAC</name>
<sequence length="178" mass="21097">MNSLPINFITRFVQEALSTVLAYNNLNWEPPVSISEVSRAIPLLSRNIETALTHHCMVEHFSQYEPEWIHLPGTEAEIYIRHYLREYMNTEEPEDQYTYFYFISFICQLCVHAIRLERSEIVRFIIAEAVSILRSRCEVRHFLSFNQVAIEYNSYHKAKHGDSEDDGFRYRCRGLKIV</sequence>
<protein>
    <submittedName>
        <fullName evidence="1">Uncharacterized protein</fullName>
    </submittedName>
</protein>
<dbReference type="AlphaFoldDB" id="A0A8X7BXR0"/>
<comment type="caution">
    <text evidence="1">The sequence shown here is derived from an EMBL/GenBank/DDBJ whole genome shotgun (WGS) entry which is preliminary data.</text>
</comment>
<keyword evidence="2" id="KW-1185">Reference proteome</keyword>
<dbReference type="OrthoDB" id="6412392at2759"/>
<gene>
    <name evidence="1" type="primary">NCL1_34539</name>
    <name evidence="1" type="ORF">TNIN_352611</name>
</gene>
<dbReference type="Proteomes" id="UP000886998">
    <property type="component" value="Unassembled WGS sequence"/>
</dbReference>
<accession>A0A8X7BXR0</accession>
<reference evidence="1" key="1">
    <citation type="submission" date="2020-08" db="EMBL/GenBank/DDBJ databases">
        <title>Multicomponent nature underlies the extraordinary mechanical properties of spider dragline silk.</title>
        <authorList>
            <person name="Kono N."/>
            <person name="Nakamura H."/>
            <person name="Mori M."/>
            <person name="Yoshida Y."/>
            <person name="Ohtoshi R."/>
            <person name="Malay A.D."/>
            <person name="Moran D.A.P."/>
            <person name="Tomita M."/>
            <person name="Numata K."/>
            <person name="Arakawa K."/>
        </authorList>
    </citation>
    <scope>NUCLEOTIDE SEQUENCE</scope>
</reference>
<organism evidence="1 2">
    <name type="scientific">Trichonephila inaurata madagascariensis</name>
    <dbReference type="NCBI Taxonomy" id="2747483"/>
    <lineage>
        <taxon>Eukaryota</taxon>
        <taxon>Metazoa</taxon>
        <taxon>Ecdysozoa</taxon>
        <taxon>Arthropoda</taxon>
        <taxon>Chelicerata</taxon>
        <taxon>Arachnida</taxon>
        <taxon>Araneae</taxon>
        <taxon>Araneomorphae</taxon>
        <taxon>Entelegynae</taxon>
        <taxon>Araneoidea</taxon>
        <taxon>Nephilidae</taxon>
        <taxon>Trichonephila</taxon>
        <taxon>Trichonephila inaurata</taxon>
    </lineage>
</organism>